<dbReference type="Proteomes" id="UP001500194">
    <property type="component" value="Unassembled WGS sequence"/>
</dbReference>
<reference evidence="1 2" key="1">
    <citation type="journal article" date="2019" name="Int. J. Syst. Evol. Microbiol.">
        <title>The Global Catalogue of Microorganisms (GCM) 10K type strain sequencing project: providing services to taxonomists for standard genome sequencing and annotation.</title>
        <authorList>
            <consortium name="The Broad Institute Genomics Platform"/>
            <consortium name="The Broad Institute Genome Sequencing Center for Infectious Disease"/>
            <person name="Wu L."/>
            <person name="Ma J."/>
        </authorList>
    </citation>
    <scope>NUCLEOTIDE SEQUENCE [LARGE SCALE GENOMIC DNA]</scope>
    <source>
        <strain evidence="1 2">JCM 16327</strain>
    </source>
</reference>
<keyword evidence="2" id="KW-1185">Reference proteome</keyword>
<organism evidence="1 2">
    <name type="scientific">Salarchaeum japonicum</name>
    <dbReference type="NCBI Taxonomy" id="555573"/>
    <lineage>
        <taxon>Archaea</taxon>
        <taxon>Methanobacteriati</taxon>
        <taxon>Methanobacteriota</taxon>
        <taxon>Stenosarchaea group</taxon>
        <taxon>Halobacteria</taxon>
        <taxon>Halobacteriales</taxon>
        <taxon>Halobacteriaceae</taxon>
    </lineage>
</organism>
<dbReference type="InterPro" id="IPR055944">
    <property type="entry name" value="DUF7522"/>
</dbReference>
<protein>
    <submittedName>
        <fullName evidence="1">Uncharacterized protein</fullName>
    </submittedName>
</protein>
<name>A0AAV3SXV9_9EURY</name>
<dbReference type="GeneID" id="68572592"/>
<dbReference type="RefSeq" id="WP_227261985.1">
    <property type="nucleotide sequence ID" value="NZ_BAAADU010000002.1"/>
</dbReference>
<dbReference type="AlphaFoldDB" id="A0AAV3SXV9"/>
<sequence length="133" mass="14464">MPHAEDAHVVSFDADATVAALHDAVGGDVRAVAEYDREDVHVLYATSTVLDLFDGLDGLQAFAATVHDHVEHDFYNREFFADLFPLSNDTDAFTATMTNSHVVRYLADGEGVFVAVTRDASLDAVFDALDETV</sequence>
<dbReference type="Pfam" id="PF24366">
    <property type="entry name" value="DUF7522"/>
    <property type="match status" value="1"/>
</dbReference>
<comment type="caution">
    <text evidence="1">The sequence shown here is derived from an EMBL/GenBank/DDBJ whole genome shotgun (WGS) entry which is preliminary data.</text>
</comment>
<accession>A0AAV3SXV9</accession>
<dbReference type="EMBL" id="BAAADU010000002">
    <property type="protein sequence ID" value="GAA0644425.1"/>
    <property type="molecule type" value="Genomic_DNA"/>
</dbReference>
<evidence type="ECO:0000313" key="2">
    <source>
        <dbReference type="Proteomes" id="UP001500194"/>
    </source>
</evidence>
<gene>
    <name evidence="1" type="ORF">GCM10009019_02950</name>
</gene>
<proteinExistence type="predicted"/>
<evidence type="ECO:0000313" key="1">
    <source>
        <dbReference type="EMBL" id="GAA0644425.1"/>
    </source>
</evidence>